<dbReference type="InterPro" id="IPR000623">
    <property type="entry name" value="Shikimate_kinase/TSH1"/>
</dbReference>
<evidence type="ECO:0000256" key="5">
    <source>
        <dbReference type="ARBA" id="ARBA00022840"/>
    </source>
</evidence>
<comment type="function">
    <text evidence="7">Catalyzes the specific phosphorylation of the 3-hydroxyl group of shikimic acid using ATP as a cosubstrate.</text>
</comment>
<dbReference type="EC" id="2.7.1.71" evidence="7"/>
<dbReference type="SUPFAM" id="SSF52540">
    <property type="entry name" value="P-loop containing nucleoside triphosphate hydrolases"/>
    <property type="match status" value="1"/>
</dbReference>
<evidence type="ECO:0000256" key="2">
    <source>
        <dbReference type="ARBA" id="ARBA00022679"/>
    </source>
</evidence>
<dbReference type="InterPro" id="IPR027417">
    <property type="entry name" value="P-loop_NTPase"/>
</dbReference>
<comment type="caution">
    <text evidence="8">The sequence shown here is derived from an EMBL/GenBank/DDBJ whole genome shotgun (WGS) entry which is preliminary data.</text>
</comment>
<name>A0A8J6Q216_9FLAO</name>
<dbReference type="GO" id="GO:0009423">
    <property type="term" value="P:chorismate biosynthetic process"/>
    <property type="evidence" value="ECO:0007669"/>
    <property type="project" value="UniProtKB-UniRule"/>
</dbReference>
<dbReference type="UniPathway" id="UPA00053">
    <property type="reaction ID" value="UER00088"/>
</dbReference>
<dbReference type="GO" id="GO:0008652">
    <property type="term" value="P:amino acid biosynthetic process"/>
    <property type="evidence" value="ECO:0007669"/>
    <property type="project" value="UniProtKB-KW"/>
</dbReference>
<dbReference type="HAMAP" id="MF_00109">
    <property type="entry name" value="Shikimate_kinase"/>
    <property type="match status" value="1"/>
</dbReference>
<comment type="catalytic activity">
    <reaction evidence="7">
        <text>shikimate + ATP = 3-phosphoshikimate + ADP + H(+)</text>
        <dbReference type="Rhea" id="RHEA:13121"/>
        <dbReference type="ChEBI" id="CHEBI:15378"/>
        <dbReference type="ChEBI" id="CHEBI:30616"/>
        <dbReference type="ChEBI" id="CHEBI:36208"/>
        <dbReference type="ChEBI" id="CHEBI:145989"/>
        <dbReference type="ChEBI" id="CHEBI:456216"/>
        <dbReference type="EC" id="2.7.1.71"/>
    </reaction>
</comment>
<dbReference type="GO" id="GO:0009073">
    <property type="term" value="P:aromatic amino acid family biosynthetic process"/>
    <property type="evidence" value="ECO:0007669"/>
    <property type="project" value="UniProtKB-KW"/>
</dbReference>
<keyword evidence="7" id="KW-0963">Cytoplasm</keyword>
<keyword evidence="1 7" id="KW-0028">Amino-acid biosynthesis</keyword>
<feature type="binding site" evidence="7">
    <location>
        <position position="56"/>
    </location>
    <ligand>
        <name>substrate</name>
    </ligand>
</feature>
<feature type="binding site" evidence="7">
    <location>
        <begin position="10"/>
        <end position="15"/>
    </location>
    <ligand>
        <name>ATP</name>
        <dbReference type="ChEBI" id="CHEBI:30616"/>
    </ligand>
</feature>
<dbReference type="PANTHER" id="PTHR21087">
    <property type="entry name" value="SHIKIMATE KINASE"/>
    <property type="match status" value="1"/>
</dbReference>
<accession>A0A8J6Q216</accession>
<dbReference type="Pfam" id="PF01202">
    <property type="entry name" value="SKI"/>
    <property type="match status" value="1"/>
</dbReference>
<dbReference type="EMBL" id="JACVXD010000003">
    <property type="protein sequence ID" value="MBD0824087.1"/>
    <property type="molecule type" value="Genomic_DNA"/>
</dbReference>
<feature type="binding site" evidence="7">
    <location>
        <position position="79"/>
    </location>
    <ligand>
        <name>substrate</name>
    </ligand>
</feature>
<feature type="binding site" evidence="7">
    <location>
        <position position="120"/>
    </location>
    <ligand>
        <name>ATP</name>
        <dbReference type="ChEBI" id="CHEBI:30616"/>
    </ligand>
</feature>
<dbReference type="Proteomes" id="UP000621516">
    <property type="component" value="Unassembled WGS sequence"/>
</dbReference>
<reference evidence="8 9" key="1">
    <citation type="journal article" date="2018" name="J. Microbiol.">
        <title>Aestuariibaculum marinum sp. nov., a marine bacterium isolated from seawater in South Korea.</title>
        <authorList>
            <person name="Choi J."/>
            <person name="Lee D."/>
            <person name="Jang J.H."/>
            <person name="Cha S."/>
            <person name="Seo T."/>
        </authorList>
    </citation>
    <scope>NUCLEOTIDE SEQUENCE [LARGE SCALE GENOMIC DNA]</scope>
    <source>
        <strain evidence="8 9">IP7</strain>
    </source>
</reference>
<organism evidence="8 9">
    <name type="scientific">Aestuariibaculum marinum</name>
    <dbReference type="NCBI Taxonomy" id="2683592"/>
    <lineage>
        <taxon>Bacteria</taxon>
        <taxon>Pseudomonadati</taxon>
        <taxon>Bacteroidota</taxon>
        <taxon>Flavobacteriia</taxon>
        <taxon>Flavobacteriales</taxon>
        <taxon>Flavobacteriaceae</taxon>
    </lineage>
</organism>
<comment type="similarity">
    <text evidence="7">Belongs to the shikimate kinase family.</text>
</comment>
<evidence type="ECO:0000313" key="9">
    <source>
        <dbReference type="Proteomes" id="UP000621516"/>
    </source>
</evidence>
<keyword evidence="6 7" id="KW-0057">Aromatic amino acid biosynthesis</keyword>
<gene>
    <name evidence="7" type="primary">aroK</name>
    <name evidence="8" type="ORF">ICJ85_08635</name>
</gene>
<keyword evidence="4 7" id="KW-0418">Kinase</keyword>
<keyword evidence="7" id="KW-0460">Magnesium</keyword>
<dbReference type="GO" id="GO:0004765">
    <property type="term" value="F:shikimate kinase activity"/>
    <property type="evidence" value="ECO:0007669"/>
    <property type="project" value="UniProtKB-UniRule"/>
</dbReference>
<dbReference type="Gene3D" id="3.40.50.300">
    <property type="entry name" value="P-loop containing nucleotide triphosphate hydrolases"/>
    <property type="match status" value="1"/>
</dbReference>
<evidence type="ECO:0000256" key="1">
    <source>
        <dbReference type="ARBA" id="ARBA00022605"/>
    </source>
</evidence>
<evidence type="ECO:0000256" key="4">
    <source>
        <dbReference type="ARBA" id="ARBA00022777"/>
    </source>
</evidence>
<keyword evidence="5 7" id="KW-0067">ATP-binding</keyword>
<feature type="binding site" evidence="7">
    <location>
        <position position="143"/>
    </location>
    <ligand>
        <name>substrate</name>
    </ligand>
</feature>
<dbReference type="AlphaFoldDB" id="A0A8J6Q216"/>
<evidence type="ECO:0000313" key="8">
    <source>
        <dbReference type="EMBL" id="MBD0824087.1"/>
    </source>
</evidence>
<dbReference type="CDD" id="cd00464">
    <property type="entry name" value="SK"/>
    <property type="match status" value="1"/>
</dbReference>
<comment type="subunit">
    <text evidence="7">Monomer.</text>
</comment>
<dbReference type="GO" id="GO:0000287">
    <property type="term" value="F:magnesium ion binding"/>
    <property type="evidence" value="ECO:0007669"/>
    <property type="project" value="UniProtKB-UniRule"/>
</dbReference>
<comment type="subcellular location">
    <subcellularLocation>
        <location evidence="7">Cytoplasm</location>
    </subcellularLocation>
</comment>
<keyword evidence="7" id="KW-0479">Metal-binding</keyword>
<keyword evidence="3 7" id="KW-0547">Nucleotide-binding</keyword>
<protein>
    <recommendedName>
        <fullName evidence="7">Shikimate kinase</fullName>
        <shortName evidence="7">SK</shortName>
        <ecNumber evidence="7">2.7.1.71</ecNumber>
    </recommendedName>
</protein>
<proteinExistence type="inferred from homology"/>
<comment type="caution">
    <text evidence="7">Lacks conserved residue(s) required for the propagation of feature annotation.</text>
</comment>
<feature type="binding site" evidence="7">
    <location>
        <position position="32"/>
    </location>
    <ligand>
        <name>substrate</name>
    </ligand>
</feature>
<keyword evidence="9" id="KW-1185">Reference proteome</keyword>
<dbReference type="InterPro" id="IPR031322">
    <property type="entry name" value="Shikimate/glucono_kinase"/>
</dbReference>
<comment type="pathway">
    <text evidence="7">Metabolic intermediate biosynthesis; chorismate biosynthesis; chorismate from D-erythrose 4-phosphate and phosphoenolpyruvate: step 5/7.</text>
</comment>
<dbReference type="PANTHER" id="PTHR21087:SF16">
    <property type="entry name" value="SHIKIMATE KINASE 1, CHLOROPLASTIC"/>
    <property type="match status" value="1"/>
</dbReference>
<comment type="cofactor">
    <cofactor evidence="7">
        <name>Mg(2+)</name>
        <dbReference type="ChEBI" id="CHEBI:18420"/>
    </cofactor>
    <text evidence="7">Binds 1 Mg(2+) ion per subunit.</text>
</comment>
<dbReference type="GO" id="GO:0005829">
    <property type="term" value="C:cytosol"/>
    <property type="evidence" value="ECO:0007669"/>
    <property type="project" value="TreeGrafter"/>
</dbReference>
<sequence>MILILVGYMASGKSTLGKILAEKLDYDFLDLDDYIEDQEQASISSIFKNKGEIYFRKAETKYLKELLEAKTDLILSLGGGTPCYSNNMQLILDAPNANSVYLKASIPTLVNRLKGEKGKRPLVAHIKTDEELTEFIGKHLFERSPFYSQANVVLPTDNKTTKEIIEELNSKLF</sequence>
<dbReference type="PRINTS" id="PR01100">
    <property type="entry name" value="SHIKIMTKNASE"/>
</dbReference>
<evidence type="ECO:0000256" key="3">
    <source>
        <dbReference type="ARBA" id="ARBA00022741"/>
    </source>
</evidence>
<keyword evidence="2 7" id="KW-0808">Transferase</keyword>
<dbReference type="GO" id="GO:0005524">
    <property type="term" value="F:ATP binding"/>
    <property type="evidence" value="ECO:0007669"/>
    <property type="project" value="UniProtKB-UniRule"/>
</dbReference>
<feature type="binding site" evidence="7">
    <location>
        <position position="14"/>
    </location>
    <ligand>
        <name>Mg(2+)</name>
        <dbReference type="ChEBI" id="CHEBI:18420"/>
    </ligand>
</feature>
<evidence type="ECO:0000256" key="6">
    <source>
        <dbReference type="ARBA" id="ARBA00023141"/>
    </source>
</evidence>
<evidence type="ECO:0000256" key="7">
    <source>
        <dbReference type="HAMAP-Rule" id="MF_00109"/>
    </source>
</evidence>
<dbReference type="RefSeq" id="WP_188223391.1">
    <property type="nucleotide sequence ID" value="NZ_JACVXD010000003.1"/>
</dbReference>